<dbReference type="OrthoDB" id="30840at2759"/>
<evidence type="ECO:0000313" key="6">
    <source>
        <dbReference type="Proteomes" id="UP000738325"/>
    </source>
</evidence>
<evidence type="ECO:0000256" key="4">
    <source>
        <dbReference type="SAM" id="MobiDB-lite"/>
    </source>
</evidence>
<dbReference type="Gene3D" id="2.170.150.10">
    <property type="entry name" value="Metal Binding Protein, Guanine Nucleotide Exchange Factor, Chain A"/>
    <property type="match status" value="1"/>
</dbReference>
<dbReference type="InterPro" id="IPR011323">
    <property type="entry name" value="Mss4/transl-control_tumour"/>
</dbReference>
<accession>A0A9P6UKU2</accession>
<proteinExistence type="predicted"/>
<dbReference type="SUPFAM" id="SSF51316">
    <property type="entry name" value="Mss4-like"/>
    <property type="match status" value="1"/>
</dbReference>
<dbReference type="GO" id="GO:0016020">
    <property type="term" value="C:membrane"/>
    <property type="evidence" value="ECO:0007669"/>
    <property type="project" value="TreeGrafter"/>
</dbReference>
<gene>
    <name evidence="5" type="ORF">BGZ99_010493</name>
</gene>
<keyword evidence="2" id="KW-0344">Guanine-nucleotide releasing factor</keyword>
<evidence type="ECO:0000256" key="1">
    <source>
        <dbReference type="ARBA" id="ARBA00022448"/>
    </source>
</evidence>
<evidence type="ECO:0000313" key="5">
    <source>
        <dbReference type="EMBL" id="KAG0310895.1"/>
    </source>
</evidence>
<dbReference type="GO" id="GO:0008270">
    <property type="term" value="F:zinc ion binding"/>
    <property type="evidence" value="ECO:0007669"/>
    <property type="project" value="TreeGrafter"/>
</dbReference>
<dbReference type="PANTHER" id="PTHR13276:SF0">
    <property type="entry name" value="GUANINE NUCLEOTIDE EXCHANGE FACTOR MSS4"/>
    <property type="match status" value="1"/>
</dbReference>
<dbReference type="PROSITE" id="PS51796">
    <property type="entry name" value="MSS4"/>
    <property type="match status" value="1"/>
</dbReference>
<dbReference type="Proteomes" id="UP000738325">
    <property type="component" value="Unassembled WGS sequence"/>
</dbReference>
<dbReference type="GO" id="GO:0007264">
    <property type="term" value="P:small GTPase-mediated signal transduction"/>
    <property type="evidence" value="ECO:0007669"/>
    <property type="project" value="InterPro"/>
</dbReference>
<dbReference type="PANTHER" id="PTHR13276">
    <property type="entry name" value="GUANINE NUCLEOTIDE EXCHANGE FACTOR MSS4"/>
    <property type="match status" value="1"/>
</dbReference>
<evidence type="ECO:0000256" key="2">
    <source>
        <dbReference type="ARBA" id="ARBA00022658"/>
    </source>
</evidence>
<reference evidence="5" key="1">
    <citation type="journal article" date="2020" name="Fungal Divers.">
        <title>Resolving the Mortierellaceae phylogeny through synthesis of multi-gene phylogenetics and phylogenomics.</title>
        <authorList>
            <person name="Vandepol N."/>
            <person name="Liber J."/>
            <person name="Desiro A."/>
            <person name="Na H."/>
            <person name="Kennedy M."/>
            <person name="Barry K."/>
            <person name="Grigoriev I.V."/>
            <person name="Miller A.N."/>
            <person name="O'Donnell K."/>
            <person name="Stajich J.E."/>
            <person name="Bonito G."/>
        </authorList>
    </citation>
    <scope>NUCLEOTIDE SEQUENCE</scope>
    <source>
        <strain evidence="5">REB-010B</strain>
    </source>
</reference>
<sequence>MAASARNPGKSYADFHHHDLISPHSDKTVNKFDLYCPQESCRSKILLASAATLVEREKNKLTLPTLPLAGVSTIDDHLNDNVPASNEKETNGTTTELDSSAEIRSAEELQSFWRVADMMAFENIGFSRKLPNGIQFLSCADCDIGPLGYYETTRPDKEYLIAVNRVRYHDRA</sequence>
<protein>
    <recommendedName>
        <fullName evidence="7">Mss4-like protein</fullName>
    </recommendedName>
</protein>
<keyword evidence="3" id="KW-0653">Protein transport</keyword>
<dbReference type="Pfam" id="PF04421">
    <property type="entry name" value="Mss4"/>
    <property type="match status" value="1"/>
</dbReference>
<dbReference type="GO" id="GO:0015031">
    <property type="term" value="P:protein transport"/>
    <property type="evidence" value="ECO:0007669"/>
    <property type="project" value="UniProtKB-KW"/>
</dbReference>
<organism evidence="5 6">
    <name type="scientific">Dissophora globulifera</name>
    <dbReference type="NCBI Taxonomy" id="979702"/>
    <lineage>
        <taxon>Eukaryota</taxon>
        <taxon>Fungi</taxon>
        <taxon>Fungi incertae sedis</taxon>
        <taxon>Mucoromycota</taxon>
        <taxon>Mortierellomycotina</taxon>
        <taxon>Mortierellomycetes</taxon>
        <taxon>Mortierellales</taxon>
        <taxon>Mortierellaceae</taxon>
        <taxon>Dissophora</taxon>
    </lineage>
</organism>
<dbReference type="EMBL" id="JAAAIP010000992">
    <property type="protein sequence ID" value="KAG0310895.1"/>
    <property type="molecule type" value="Genomic_DNA"/>
</dbReference>
<evidence type="ECO:0008006" key="7">
    <source>
        <dbReference type="Google" id="ProtNLM"/>
    </source>
</evidence>
<feature type="region of interest" description="Disordered" evidence="4">
    <location>
        <begin position="80"/>
        <end position="101"/>
    </location>
</feature>
<dbReference type="GO" id="GO:0005829">
    <property type="term" value="C:cytosol"/>
    <property type="evidence" value="ECO:0007669"/>
    <property type="project" value="TreeGrafter"/>
</dbReference>
<comment type="caution">
    <text evidence="5">The sequence shown here is derived from an EMBL/GenBank/DDBJ whole genome shotgun (WGS) entry which is preliminary data.</text>
</comment>
<dbReference type="GO" id="GO:0006892">
    <property type="term" value="P:post-Golgi vesicle-mediated transport"/>
    <property type="evidence" value="ECO:0007669"/>
    <property type="project" value="TreeGrafter"/>
</dbReference>
<keyword evidence="1" id="KW-0813">Transport</keyword>
<dbReference type="GO" id="GO:0005085">
    <property type="term" value="F:guanyl-nucleotide exchange factor activity"/>
    <property type="evidence" value="ECO:0007669"/>
    <property type="project" value="UniProtKB-KW"/>
</dbReference>
<keyword evidence="6" id="KW-1185">Reference proteome</keyword>
<dbReference type="InterPro" id="IPR007515">
    <property type="entry name" value="Mss4"/>
</dbReference>
<dbReference type="AlphaFoldDB" id="A0A9P6UKU2"/>
<dbReference type="InterPro" id="IPR011057">
    <property type="entry name" value="Mss4-like_sf"/>
</dbReference>
<name>A0A9P6UKU2_9FUNG</name>
<evidence type="ECO:0000256" key="3">
    <source>
        <dbReference type="ARBA" id="ARBA00022927"/>
    </source>
</evidence>